<dbReference type="PANTHER" id="PTHR39465">
    <property type="entry name" value="DNA LIGASE D, 3'-PHOSPHOESTERASE DOMAIN"/>
    <property type="match status" value="1"/>
</dbReference>
<accession>A0A919T9N1</accession>
<dbReference type="AlphaFoldDB" id="A0A919T9N1"/>
<dbReference type="EMBL" id="BOQN01000038">
    <property type="protein sequence ID" value="GIM91032.1"/>
    <property type="molecule type" value="Genomic_DNA"/>
</dbReference>
<evidence type="ECO:0000259" key="1">
    <source>
        <dbReference type="Pfam" id="PF13298"/>
    </source>
</evidence>
<name>A0A919T9N1_9ACTN</name>
<protein>
    <recommendedName>
        <fullName evidence="1">DNA ligase D 3'-phosphoesterase domain-containing protein</fullName>
    </recommendedName>
</protein>
<dbReference type="RefSeq" id="WP_213006922.1">
    <property type="nucleotide sequence ID" value="NZ_BOQN01000038.1"/>
</dbReference>
<organism evidence="2 3">
    <name type="scientific">Paractinoplanes toevensis</name>
    <dbReference type="NCBI Taxonomy" id="571911"/>
    <lineage>
        <taxon>Bacteria</taxon>
        <taxon>Bacillati</taxon>
        <taxon>Actinomycetota</taxon>
        <taxon>Actinomycetes</taxon>
        <taxon>Micromonosporales</taxon>
        <taxon>Micromonosporaceae</taxon>
        <taxon>Paractinoplanes</taxon>
    </lineage>
</organism>
<evidence type="ECO:0000313" key="3">
    <source>
        <dbReference type="Proteomes" id="UP000677082"/>
    </source>
</evidence>
<dbReference type="InterPro" id="IPR014144">
    <property type="entry name" value="LigD_PE_domain"/>
</dbReference>
<keyword evidence="3" id="KW-1185">Reference proteome</keyword>
<proteinExistence type="predicted"/>
<dbReference type="Proteomes" id="UP000677082">
    <property type="component" value="Unassembled WGS sequence"/>
</dbReference>
<dbReference type="Pfam" id="PF13298">
    <property type="entry name" value="LigD_N"/>
    <property type="match status" value="1"/>
</dbReference>
<dbReference type="PANTHER" id="PTHR39465:SF1">
    <property type="entry name" value="DNA LIGASE D 3'-PHOSPHOESTERASE DOMAIN-CONTAINING PROTEIN"/>
    <property type="match status" value="1"/>
</dbReference>
<dbReference type="NCBIfam" id="TIGR02777">
    <property type="entry name" value="LigD_PE_dom"/>
    <property type="match status" value="1"/>
</dbReference>
<comment type="caution">
    <text evidence="2">The sequence shown here is derived from an EMBL/GenBank/DDBJ whole genome shotgun (WGS) entry which is preliminary data.</text>
</comment>
<evidence type="ECO:0000313" key="2">
    <source>
        <dbReference type="EMBL" id="GIM91032.1"/>
    </source>
</evidence>
<gene>
    <name evidence="2" type="ORF">Ato02nite_028250</name>
</gene>
<feature type="domain" description="DNA ligase D 3'-phosphoesterase" evidence="1">
    <location>
        <begin position="8"/>
        <end position="114"/>
    </location>
</feature>
<reference evidence="2 3" key="1">
    <citation type="submission" date="2021-03" db="EMBL/GenBank/DDBJ databases">
        <title>Whole genome shotgun sequence of Actinoplanes toevensis NBRC 105298.</title>
        <authorList>
            <person name="Komaki H."/>
            <person name="Tamura T."/>
        </authorList>
    </citation>
    <scope>NUCLEOTIDE SEQUENCE [LARGE SCALE GENOMIC DNA]</scope>
    <source>
        <strain evidence="2 3">NBRC 105298</strain>
    </source>
</reference>
<sequence length="156" mass="17362">MERGFVVQRHRASRLHYDFRLELDGVLVSWAVPKGPTLDPAVRRGAYRVEDHALSHADFEGVIGAGKYGGGDVIVWDNGTWVPDEAADPAAALAAGELHFDLYGVKLHGRFVLIHTRGKDWLLLHKRDEFAVEGWDAEDHPRSVLTGRTNDEVKAT</sequence>